<evidence type="ECO:0000256" key="1">
    <source>
        <dbReference type="SAM" id="MobiDB-lite"/>
    </source>
</evidence>
<evidence type="ECO:0000313" key="3">
    <source>
        <dbReference type="Proteomes" id="UP000054632"/>
    </source>
</evidence>
<organism evidence="2 3">
    <name type="scientific">Trichinella pseudospiralis</name>
    <name type="common">Parasitic roundworm</name>
    <dbReference type="NCBI Taxonomy" id="6337"/>
    <lineage>
        <taxon>Eukaryota</taxon>
        <taxon>Metazoa</taxon>
        <taxon>Ecdysozoa</taxon>
        <taxon>Nematoda</taxon>
        <taxon>Enoplea</taxon>
        <taxon>Dorylaimia</taxon>
        <taxon>Trichinellida</taxon>
        <taxon>Trichinellidae</taxon>
        <taxon>Trichinella</taxon>
    </lineage>
</organism>
<dbReference type="Proteomes" id="UP000054632">
    <property type="component" value="Unassembled WGS sequence"/>
</dbReference>
<comment type="caution">
    <text evidence="2">The sequence shown here is derived from an EMBL/GenBank/DDBJ whole genome shotgun (WGS) entry which is preliminary data.</text>
</comment>
<reference evidence="2 3" key="1">
    <citation type="submission" date="2015-01" db="EMBL/GenBank/DDBJ databases">
        <title>Evolution of Trichinella species and genotypes.</title>
        <authorList>
            <person name="Korhonen P.K."/>
            <person name="Edoardo P."/>
            <person name="Giuseppe L.R."/>
            <person name="Gasser R.B."/>
        </authorList>
    </citation>
    <scope>NUCLEOTIDE SEQUENCE [LARGE SCALE GENOMIC DNA]</scope>
    <source>
        <strain evidence="2">ISS13</strain>
    </source>
</reference>
<feature type="region of interest" description="Disordered" evidence="1">
    <location>
        <begin position="355"/>
        <end position="377"/>
    </location>
</feature>
<name>A0A0V1EL53_TRIPS</name>
<feature type="region of interest" description="Disordered" evidence="1">
    <location>
        <begin position="307"/>
        <end position="332"/>
    </location>
</feature>
<sequence length="377" mass="40802">MSLAVLPESVLRRRSMMCRGIPSTSTAWPETTSVTVPFWCQVSHLAPGGLTHTESPTANRLMFSSGSSIAQSTPRTLTTYACTTLAGAVHWLRPPFGVTLYRSFLGKRCRCLVSTSASLQSEEAGSVGGTLVGFARQPIARQVLLHAVHGDDAFVHQDVVDVRRGSFPDIRIPGEHAVQHGFHHRWCDVQAEPQTGQAVDQGDVDALPASLAQLSATHVRVGRVALDVGVQVPEVYHGPDLLLIPLDHCHQRQQPLGRAMFALVVRHEPPVFDPLPKLVLIRATSHVRRRGQYVAVKSFSRILIPDSAATQTPGPSSPNRTHRSPVTVTPPSAAMPFMPSMRSQLSGFDQTTITSTSTGPFPRGLRCTTPVPSHSIA</sequence>
<evidence type="ECO:0000313" key="2">
    <source>
        <dbReference type="EMBL" id="KRY74555.1"/>
    </source>
</evidence>
<proteinExistence type="predicted"/>
<accession>A0A0V1EL53</accession>
<protein>
    <submittedName>
        <fullName evidence="2">Uncharacterized protein</fullName>
    </submittedName>
</protein>
<dbReference type="EMBL" id="JYDR01000024">
    <property type="protein sequence ID" value="KRY74555.1"/>
    <property type="molecule type" value="Genomic_DNA"/>
</dbReference>
<feature type="compositionally biased region" description="Polar residues" evidence="1">
    <location>
        <begin position="308"/>
        <end position="329"/>
    </location>
</feature>
<dbReference type="AlphaFoldDB" id="A0A0V1EL53"/>
<gene>
    <name evidence="2" type="ORF">T4A_4050</name>
</gene>